<dbReference type="InterPro" id="IPR007110">
    <property type="entry name" value="Ig-like_dom"/>
</dbReference>
<dbReference type="InterPro" id="IPR051275">
    <property type="entry name" value="Cell_adhesion_signaling"/>
</dbReference>
<dbReference type="Pfam" id="PF13927">
    <property type="entry name" value="Ig_3"/>
    <property type="match status" value="1"/>
</dbReference>
<dbReference type="EMBL" id="BGZK01001944">
    <property type="protein sequence ID" value="GBP88606.1"/>
    <property type="molecule type" value="Genomic_DNA"/>
</dbReference>
<dbReference type="InterPro" id="IPR003599">
    <property type="entry name" value="Ig_sub"/>
</dbReference>
<evidence type="ECO:0000313" key="7">
    <source>
        <dbReference type="EMBL" id="GBP88606.1"/>
    </source>
</evidence>
<protein>
    <submittedName>
        <fullName evidence="7">Vascular endothelial growth factor receptor 1</fullName>
    </submittedName>
</protein>
<keyword evidence="4" id="KW-0325">Glycoprotein</keyword>
<accession>A0A4C1ZJE2</accession>
<dbReference type="Gene3D" id="2.60.40.10">
    <property type="entry name" value="Immunoglobulins"/>
    <property type="match status" value="2"/>
</dbReference>
<evidence type="ECO:0000256" key="2">
    <source>
        <dbReference type="ARBA" id="ARBA00023136"/>
    </source>
</evidence>
<dbReference type="PANTHER" id="PTHR11640">
    <property type="entry name" value="NEPHRIN"/>
    <property type="match status" value="1"/>
</dbReference>
<evidence type="ECO:0000313" key="8">
    <source>
        <dbReference type="Proteomes" id="UP000299102"/>
    </source>
</evidence>
<dbReference type="CDD" id="cd00096">
    <property type="entry name" value="Ig"/>
    <property type="match status" value="1"/>
</dbReference>
<keyword evidence="3" id="KW-1015">Disulfide bond</keyword>
<dbReference type="OrthoDB" id="10050074at2759"/>
<comment type="caution">
    <text evidence="7">The sequence shown here is derived from an EMBL/GenBank/DDBJ whole genome shotgun (WGS) entry which is preliminary data.</text>
</comment>
<evidence type="ECO:0000256" key="3">
    <source>
        <dbReference type="ARBA" id="ARBA00023157"/>
    </source>
</evidence>
<dbReference type="InterPro" id="IPR036179">
    <property type="entry name" value="Ig-like_dom_sf"/>
</dbReference>
<dbReference type="GO" id="GO:0050839">
    <property type="term" value="F:cell adhesion molecule binding"/>
    <property type="evidence" value="ECO:0007669"/>
    <property type="project" value="TreeGrafter"/>
</dbReference>
<dbReference type="InterPro" id="IPR013783">
    <property type="entry name" value="Ig-like_fold"/>
</dbReference>
<evidence type="ECO:0000256" key="4">
    <source>
        <dbReference type="ARBA" id="ARBA00023180"/>
    </source>
</evidence>
<dbReference type="InterPro" id="IPR013151">
    <property type="entry name" value="Immunoglobulin_dom"/>
</dbReference>
<keyword evidence="7" id="KW-0675">Receptor</keyword>
<comment type="subcellular location">
    <subcellularLocation>
        <location evidence="1">Membrane</location>
        <topology evidence="1">Single-pass type I membrane protein</topology>
    </subcellularLocation>
</comment>
<evidence type="ECO:0000259" key="6">
    <source>
        <dbReference type="PROSITE" id="PS50835"/>
    </source>
</evidence>
<reference evidence="7 8" key="1">
    <citation type="journal article" date="2019" name="Commun. Biol.">
        <title>The bagworm genome reveals a unique fibroin gene that provides high tensile strength.</title>
        <authorList>
            <person name="Kono N."/>
            <person name="Nakamura H."/>
            <person name="Ohtoshi R."/>
            <person name="Tomita M."/>
            <person name="Numata K."/>
            <person name="Arakawa K."/>
        </authorList>
    </citation>
    <scope>NUCLEOTIDE SEQUENCE [LARGE SCALE GENOMIC DNA]</scope>
</reference>
<dbReference type="SUPFAM" id="SSF48726">
    <property type="entry name" value="Immunoglobulin"/>
    <property type="match status" value="2"/>
</dbReference>
<dbReference type="GO" id="GO:0005911">
    <property type="term" value="C:cell-cell junction"/>
    <property type="evidence" value="ECO:0007669"/>
    <property type="project" value="TreeGrafter"/>
</dbReference>
<dbReference type="Pfam" id="PF00047">
    <property type="entry name" value="ig"/>
    <property type="match status" value="1"/>
</dbReference>
<keyword evidence="2" id="KW-0472">Membrane</keyword>
<name>A0A4C1ZJE2_EUMVA</name>
<dbReference type="Proteomes" id="UP000299102">
    <property type="component" value="Unassembled WGS sequence"/>
</dbReference>
<evidence type="ECO:0000256" key="5">
    <source>
        <dbReference type="ARBA" id="ARBA00023319"/>
    </source>
</evidence>
<gene>
    <name evidence="7" type="primary">Flt1</name>
    <name evidence="7" type="ORF">EVAR_25106_1</name>
</gene>
<dbReference type="STRING" id="151549.A0A4C1ZJE2"/>
<keyword evidence="8" id="KW-1185">Reference proteome</keyword>
<organism evidence="7 8">
    <name type="scientific">Eumeta variegata</name>
    <name type="common">Bagworm moth</name>
    <name type="synonym">Eumeta japonica</name>
    <dbReference type="NCBI Taxonomy" id="151549"/>
    <lineage>
        <taxon>Eukaryota</taxon>
        <taxon>Metazoa</taxon>
        <taxon>Ecdysozoa</taxon>
        <taxon>Arthropoda</taxon>
        <taxon>Hexapoda</taxon>
        <taxon>Insecta</taxon>
        <taxon>Pterygota</taxon>
        <taxon>Neoptera</taxon>
        <taxon>Endopterygota</taxon>
        <taxon>Lepidoptera</taxon>
        <taxon>Glossata</taxon>
        <taxon>Ditrysia</taxon>
        <taxon>Tineoidea</taxon>
        <taxon>Psychidae</taxon>
        <taxon>Oiketicinae</taxon>
        <taxon>Eumeta</taxon>
    </lineage>
</organism>
<sequence>MTYASPVFAHAQPDILYDLQIVQNKLCRRAANAPWYVKNSVLHRDLELPTISKYIKDASERFFNIAYSHPNPLLVLAVSYEPPPSHHFCRRPRNVLIDPPDDLIVEVEKLIELMRPCESRKPEITGSPYFFEHKTIVVNCTVKLSRDFSTILQLVTPNGSTEEGSDPRIKIQSNEQNVVKGVLYKSLTIDNARPEDAGTYACKVECGSTKTSAMDVTFLTPDEAFVQLSRSDDSTLIQTNRNTMRLAIRFKAYPEVNVTVTFCVSKFIRDKLWWHPGGTGRPQLPTPSNPLLSTEEVRSIYQIKSFTEIKAVTSGEITCIAYRPFNVVTHGGRFLVYEIENGFGIKDKMNHCFSQNENITLTCLASKFQFKNVTWSGDNLKNDTFHQVVSSENQHSLISEMKILRASVEDTGTYSCLAFKTYGDTERDSISVTIGDNSPQGTSNTC</sequence>
<proteinExistence type="predicted"/>
<dbReference type="SMART" id="SM00409">
    <property type="entry name" value="IG"/>
    <property type="match status" value="2"/>
</dbReference>
<dbReference type="InterPro" id="IPR003598">
    <property type="entry name" value="Ig_sub2"/>
</dbReference>
<dbReference type="PANTHER" id="PTHR11640:SF164">
    <property type="entry name" value="MAM DOMAIN-CONTAINING GLYCOSYLPHOSPHATIDYLINOSITOL ANCHOR PROTEIN 1"/>
    <property type="match status" value="1"/>
</dbReference>
<dbReference type="GO" id="GO:0005886">
    <property type="term" value="C:plasma membrane"/>
    <property type="evidence" value="ECO:0007669"/>
    <property type="project" value="TreeGrafter"/>
</dbReference>
<dbReference type="GO" id="GO:0098609">
    <property type="term" value="P:cell-cell adhesion"/>
    <property type="evidence" value="ECO:0007669"/>
    <property type="project" value="TreeGrafter"/>
</dbReference>
<feature type="domain" description="Ig-like" evidence="6">
    <location>
        <begin position="355"/>
        <end position="433"/>
    </location>
</feature>
<dbReference type="SMART" id="SM00408">
    <property type="entry name" value="IGc2"/>
    <property type="match status" value="2"/>
</dbReference>
<dbReference type="AlphaFoldDB" id="A0A4C1ZJE2"/>
<evidence type="ECO:0000256" key="1">
    <source>
        <dbReference type="ARBA" id="ARBA00004479"/>
    </source>
</evidence>
<feature type="domain" description="Ig-like" evidence="6">
    <location>
        <begin position="122"/>
        <end position="217"/>
    </location>
</feature>
<dbReference type="PROSITE" id="PS50835">
    <property type="entry name" value="IG_LIKE"/>
    <property type="match status" value="2"/>
</dbReference>
<keyword evidence="5" id="KW-0393">Immunoglobulin domain</keyword>